<dbReference type="PANTHER" id="PTHR43149:SF3">
    <property type="entry name" value="DELTA(3,5)-DELTA(2,4)-DIENOYL-COA ISOMERASE, PEROXISOMAL-LIKE"/>
    <property type="match status" value="1"/>
</dbReference>
<dbReference type="InterPro" id="IPR045002">
    <property type="entry name" value="Ech1-like"/>
</dbReference>
<name>A0A5C7FKL0_9BACT</name>
<proteinExistence type="inferred from homology"/>
<evidence type="ECO:0000313" key="3">
    <source>
        <dbReference type="Proteomes" id="UP000321907"/>
    </source>
</evidence>
<dbReference type="Proteomes" id="UP000321907">
    <property type="component" value="Unassembled WGS sequence"/>
</dbReference>
<dbReference type="CDD" id="cd06558">
    <property type="entry name" value="crotonase-like"/>
    <property type="match status" value="1"/>
</dbReference>
<comment type="similarity">
    <text evidence="1">Belongs to the enoyl-CoA hydratase/isomerase family.</text>
</comment>
<dbReference type="GO" id="GO:0006635">
    <property type="term" value="P:fatty acid beta-oxidation"/>
    <property type="evidence" value="ECO:0007669"/>
    <property type="project" value="UniProtKB-UniPathway"/>
</dbReference>
<dbReference type="RefSeq" id="WP_147929242.1">
    <property type="nucleotide sequence ID" value="NZ_VOXD01000003.1"/>
</dbReference>
<reference evidence="2 3" key="1">
    <citation type="submission" date="2019-08" db="EMBL/GenBank/DDBJ databases">
        <title>Lewinella sp. strain SSH13 Genome sequencing and assembly.</title>
        <authorList>
            <person name="Kim I."/>
        </authorList>
    </citation>
    <scope>NUCLEOTIDE SEQUENCE [LARGE SCALE GENOMIC DNA]</scope>
    <source>
        <strain evidence="2 3">SSH13</strain>
    </source>
</reference>
<dbReference type="AlphaFoldDB" id="A0A5C7FKL0"/>
<dbReference type="EMBL" id="VOXD01000003">
    <property type="protein sequence ID" value="TXF91223.1"/>
    <property type="molecule type" value="Genomic_DNA"/>
</dbReference>
<sequence length="246" mass="26505">MKTSINNHIATLTFANPDRANSLDEAAWEAMKEAFEAADANDDVHAVILNGEGKHFCAGMDLAVLGSLQSRMAPTPEETKTQLIAFIEGIQATITAIERCRKPVLAAIHGGCIGGGVDIITACNMRYCTEDAYFTVKEIDFGIVADIGTLQRLPHILQPGLVAELAFTGRKMYGPEALASGMVNRTFPNRDALIAGVTEVATAIAAKPTKVVQGIKNNLLYKREHSTEESLKYVARFSADLLLGNK</sequence>
<dbReference type="InterPro" id="IPR029045">
    <property type="entry name" value="ClpP/crotonase-like_dom_sf"/>
</dbReference>
<dbReference type="Pfam" id="PF00378">
    <property type="entry name" value="ECH_1"/>
    <property type="match status" value="1"/>
</dbReference>
<dbReference type="InterPro" id="IPR001753">
    <property type="entry name" value="Enoyl-CoA_hydra/iso"/>
</dbReference>
<dbReference type="Gene3D" id="3.90.226.10">
    <property type="entry name" value="2-enoyl-CoA Hydratase, Chain A, domain 1"/>
    <property type="match status" value="1"/>
</dbReference>
<dbReference type="Gene3D" id="1.10.12.10">
    <property type="entry name" value="Lyase 2-enoyl-coa Hydratase, Chain A, domain 2"/>
    <property type="match status" value="1"/>
</dbReference>
<dbReference type="PANTHER" id="PTHR43149">
    <property type="entry name" value="ENOYL-COA HYDRATASE"/>
    <property type="match status" value="1"/>
</dbReference>
<keyword evidence="3" id="KW-1185">Reference proteome</keyword>
<dbReference type="OrthoDB" id="9775794at2"/>
<evidence type="ECO:0000256" key="1">
    <source>
        <dbReference type="ARBA" id="ARBA00005254"/>
    </source>
</evidence>
<comment type="caution">
    <text evidence="2">The sequence shown here is derived from an EMBL/GenBank/DDBJ whole genome shotgun (WGS) entry which is preliminary data.</text>
</comment>
<organism evidence="2 3">
    <name type="scientific">Neolewinella aurantiaca</name>
    <dbReference type="NCBI Taxonomy" id="2602767"/>
    <lineage>
        <taxon>Bacteria</taxon>
        <taxon>Pseudomonadati</taxon>
        <taxon>Bacteroidota</taxon>
        <taxon>Saprospiria</taxon>
        <taxon>Saprospirales</taxon>
        <taxon>Lewinellaceae</taxon>
        <taxon>Neolewinella</taxon>
    </lineage>
</organism>
<dbReference type="GO" id="GO:0016853">
    <property type="term" value="F:isomerase activity"/>
    <property type="evidence" value="ECO:0007669"/>
    <property type="project" value="InterPro"/>
</dbReference>
<dbReference type="SUPFAM" id="SSF52096">
    <property type="entry name" value="ClpP/crotonase"/>
    <property type="match status" value="1"/>
</dbReference>
<accession>A0A5C7FKL0</accession>
<gene>
    <name evidence="2" type="ORF">FUA23_03095</name>
</gene>
<dbReference type="InterPro" id="IPR014748">
    <property type="entry name" value="Enoyl-CoA_hydra_C"/>
</dbReference>
<evidence type="ECO:0000313" key="2">
    <source>
        <dbReference type="EMBL" id="TXF91223.1"/>
    </source>
</evidence>
<protein>
    <submittedName>
        <fullName evidence="2">Enoyl-CoA hydratase</fullName>
    </submittedName>
</protein>
<dbReference type="UniPathway" id="UPA00659"/>